<keyword evidence="3" id="KW-1185">Reference proteome</keyword>
<name>A0ABZ2MI40_9MICO</name>
<keyword evidence="2" id="KW-0328">Glycosyltransferase</keyword>
<dbReference type="RefSeq" id="WP_338749879.1">
    <property type="nucleotide sequence ID" value="NZ_CP144913.1"/>
</dbReference>
<evidence type="ECO:0000259" key="1">
    <source>
        <dbReference type="Pfam" id="PF04230"/>
    </source>
</evidence>
<dbReference type="Proteomes" id="UP001382727">
    <property type="component" value="Chromosome"/>
</dbReference>
<sequence length="423" mass="46784">MWHYDARTLVVSFEIAGSAAAIDLVIDQGVVTGSVLARDKQLRRHLRNTLVGKAELVVDSSERHLIGSWPSADARGILHKVIDWTHWLTRQPKRAPSEYSGVDTLPADHVGAFWWDNRRNFGDAVGPWLVDRITGRTPVNSRRVGHDGPTVLSVGSIVAFLNRDHAAIWGSGLMRPLSGDRLERLKGYDDVSVHAVRGHVTAAELREKLNWHVPDVYGDPALLLPKFYTPRPSSLSAGSTVVVPHYSHAKHFAPHRTDDSLHVVDVGQGLERVVDEIASADNCVSTSLHGLIIAQAYGVPWVWLRMDDHQLGGDQFKFDDFFSTLTGEGVSRCDVTSDDVGSLDITSIAQDASLPSLNISLDELLAAFPLPSGDAAHRPWQPPRVNVRAATVKARVSSMSRSTKLRRLKRLKRRLVEPRVRSR</sequence>
<dbReference type="GO" id="GO:0016757">
    <property type="term" value="F:glycosyltransferase activity"/>
    <property type="evidence" value="ECO:0007669"/>
    <property type="project" value="UniProtKB-KW"/>
</dbReference>
<protein>
    <submittedName>
        <fullName evidence="2">Polysaccharide pyruvyl transferase family protein</fullName>
        <ecNumber evidence="2">2.4.-.-</ecNumber>
    </submittedName>
</protein>
<dbReference type="EMBL" id="CP144913">
    <property type="protein sequence ID" value="WXB76673.1"/>
    <property type="molecule type" value="Genomic_DNA"/>
</dbReference>
<organism evidence="2 3">
    <name type="scientific">Janibacter alittae</name>
    <dbReference type="NCBI Taxonomy" id="3115209"/>
    <lineage>
        <taxon>Bacteria</taxon>
        <taxon>Bacillati</taxon>
        <taxon>Actinomycetota</taxon>
        <taxon>Actinomycetes</taxon>
        <taxon>Micrococcales</taxon>
        <taxon>Intrasporangiaceae</taxon>
        <taxon>Janibacter</taxon>
    </lineage>
</organism>
<dbReference type="EC" id="2.4.-.-" evidence="2"/>
<accession>A0ABZ2MI40</accession>
<reference evidence="2 3" key="1">
    <citation type="submission" date="2024-02" db="EMBL/GenBank/DDBJ databases">
        <title>Janibacter sp. nov., isolated from gut of marine sandworm.</title>
        <authorList>
            <person name="Kim B."/>
            <person name="Jun M.O."/>
            <person name="Shin N.-R."/>
        </authorList>
    </citation>
    <scope>NUCLEOTIDE SEQUENCE [LARGE SCALE GENOMIC DNA]</scope>
    <source>
        <strain evidence="2 3">A1S7</strain>
    </source>
</reference>
<dbReference type="InterPro" id="IPR007345">
    <property type="entry name" value="Polysacch_pyruvyl_Trfase"/>
</dbReference>
<keyword evidence="2" id="KW-0808">Transferase</keyword>
<evidence type="ECO:0000313" key="2">
    <source>
        <dbReference type="EMBL" id="WXB76673.1"/>
    </source>
</evidence>
<feature type="domain" description="Polysaccharide pyruvyl transferase" evidence="1">
    <location>
        <begin position="179"/>
        <end position="306"/>
    </location>
</feature>
<gene>
    <name evidence="2" type="ORF">V1351_01045</name>
</gene>
<dbReference type="Pfam" id="PF04230">
    <property type="entry name" value="PS_pyruv_trans"/>
    <property type="match status" value="1"/>
</dbReference>
<proteinExistence type="predicted"/>
<evidence type="ECO:0000313" key="3">
    <source>
        <dbReference type="Proteomes" id="UP001382727"/>
    </source>
</evidence>